<keyword evidence="2" id="KW-1185">Reference proteome</keyword>
<organism evidence="1 2">
    <name type="scientific">Cladobotryum mycophilum</name>
    <dbReference type="NCBI Taxonomy" id="491253"/>
    <lineage>
        <taxon>Eukaryota</taxon>
        <taxon>Fungi</taxon>
        <taxon>Dikarya</taxon>
        <taxon>Ascomycota</taxon>
        <taxon>Pezizomycotina</taxon>
        <taxon>Sordariomycetes</taxon>
        <taxon>Hypocreomycetidae</taxon>
        <taxon>Hypocreales</taxon>
        <taxon>Hypocreaceae</taxon>
        <taxon>Cladobotryum</taxon>
    </lineage>
</organism>
<accession>A0ABR0T430</accession>
<dbReference type="EMBL" id="JAVFKD010000001">
    <property type="protein sequence ID" value="KAK5998780.1"/>
    <property type="molecule type" value="Genomic_DNA"/>
</dbReference>
<gene>
    <name evidence="1" type="ORF">PT974_01163</name>
</gene>
<comment type="caution">
    <text evidence="1">The sequence shown here is derived from an EMBL/GenBank/DDBJ whole genome shotgun (WGS) entry which is preliminary data.</text>
</comment>
<evidence type="ECO:0000313" key="1">
    <source>
        <dbReference type="EMBL" id="KAK5998780.1"/>
    </source>
</evidence>
<sequence>MEVTRVRVRGKRKTPGTNLPVALQNDQSMRAIKTQKRSLTSVMAERALRPRPRLDTLPDEILESIFLYSANLALPRVNNFIGKRLSGRATLVRLILWAFHDTWIQWFGIPADKAIVHGPWLKDAKHFPSGGDDVFQSEVLGQAWINIDLILQAQQTWADNNAHGRWYQHSIPWDDESRSLEHDHEGGFSHFDARKCFEADYQQALKWPAFRIQREPWFFQDIHPKTRIPTELITGPWNEEMRRRVFWLCRGGFTPVGEDDSPLGWELKIELLRNAILNASEPNALIINCLVRNWVFADLPADVVRKELVDLERRLEWGATHRREEMSCDAREMPSIYSCIYRILHWNG</sequence>
<dbReference type="Proteomes" id="UP001338125">
    <property type="component" value="Unassembled WGS sequence"/>
</dbReference>
<proteinExistence type="predicted"/>
<evidence type="ECO:0008006" key="3">
    <source>
        <dbReference type="Google" id="ProtNLM"/>
    </source>
</evidence>
<evidence type="ECO:0000313" key="2">
    <source>
        <dbReference type="Proteomes" id="UP001338125"/>
    </source>
</evidence>
<protein>
    <recommendedName>
        <fullName evidence="3">F-box domain-containing protein</fullName>
    </recommendedName>
</protein>
<name>A0ABR0T430_9HYPO</name>
<reference evidence="1 2" key="1">
    <citation type="submission" date="2024-01" db="EMBL/GenBank/DDBJ databases">
        <title>Complete genome of Cladobotryum mycophilum ATHUM6906.</title>
        <authorList>
            <person name="Christinaki A.C."/>
            <person name="Myridakis A.I."/>
            <person name="Kouvelis V.N."/>
        </authorList>
    </citation>
    <scope>NUCLEOTIDE SEQUENCE [LARGE SCALE GENOMIC DNA]</scope>
    <source>
        <strain evidence="1 2">ATHUM6906</strain>
    </source>
</reference>